<feature type="transmembrane region" description="Helical" evidence="5">
    <location>
        <begin position="31"/>
        <end position="51"/>
    </location>
</feature>
<protein>
    <submittedName>
        <fullName evidence="6">DgyrCDS4548</fullName>
    </submittedName>
</protein>
<keyword evidence="4 5" id="KW-0472">Membrane</keyword>
<organism evidence="6 7">
    <name type="scientific">Dimorphilus gyrociliatus</name>
    <dbReference type="NCBI Taxonomy" id="2664684"/>
    <lineage>
        <taxon>Eukaryota</taxon>
        <taxon>Metazoa</taxon>
        <taxon>Spiralia</taxon>
        <taxon>Lophotrochozoa</taxon>
        <taxon>Annelida</taxon>
        <taxon>Polychaeta</taxon>
        <taxon>Polychaeta incertae sedis</taxon>
        <taxon>Dinophilidae</taxon>
        <taxon>Dimorphilus</taxon>
    </lineage>
</organism>
<proteinExistence type="predicted"/>
<evidence type="ECO:0000256" key="2">
    <source>
        <dbReference type="ARBA" id="ARBA00022692"/>
    </source>
</evidence>
<evidence type="ECO:0000256" key="4">
    <source>
        <dbReference type="ARBA" id="ARBA00023136"/>
    </source>
</evidence>
<evidence type="ECO:0000313" key="7">
    <source>
        <dbReference type="Proteomes" id="UP000549394"/>
    </source>
</evidence>
<dbReference type="OrthoDB" id="6134317at2759"/>
<sequence length="222" mass="24683">MIDGLTATELDNTLAESSRLSTNGRKRDYKFMIYCQILNVILSIISIVLSASKIAEIQDDPILNLFIRIKTPLLDADFLSTTLIEVSYYLIISGSAATLLTSPIGLYAGVAQLKALKEIYIVLANFIFIAQSTAIVFAATHQNQILKDLDKHMSDVAAMSYRGIDYREKIVIKNDPYSLGWDSAMIKFKCCGIVNDKDNQGFEIFSRVFHYVKSDGSSLSTV</sequence>
<comment type="subcellular location">
    <subcellularLocation>
        <location evidence="1">Membrane</location>
        <topology evidence="1">Multi-pass membrane protein</topology>
    </subcellularLocation>
</comment>
<feature type="transmembrane region" description="Helical" evidence="5">
    <location>
        <begin position="86"/>
        <end position="107"/>
    </location>
</feature>
<feature type="transmembrane region" description="Helical" evidence="5">
    <location>
        <begin position="119"/>
        <end position="139"/>
    </location>
</feature>
<keyword evidence="7" id="KW-1185">Reference proteome</keyword>
<reference evidence="6 7" key="1">
    <citation type="submission" date="2020-08" db="EMBL/GenBank/DDBJ databases">
        <authorList>
            <person name="Hejnol A."/>
        </authorList>
    </citation>
    <scope>NUCLEOTIDE SEQUENCE [LARGE SCALE GENOMIC DNA]</scope>
</reference>
<evidence type="ECO:0000256" key="1">
    <source>
        <dbReference type="ARBA" id="ARBA00004141"/>
    </source>
</evidence>
<dbReference type="Pfam" id="PF00335">
    <property type="entry name" value="Tetraspanin"/>
    <property type="match status" value="1"/>
</dbReference>
<dbReference type="GO" id="GO:0016020">
    <property type="term" value="C:membrane"/>
    <property type="evidence" value="ECO:0007669"/>
    <property type="project" value="UniProtKB-SubCell"/>
</dbReference>
<dbReference type="EMBL" id="CAJFCJ010000006">
    <property type="protein sequence ID" value="CAD5115587.1"/>
    <property type="molecule type" value="Genomic_DNA"/>
</dbReference>
<keyword evidence="3 5" id="KW-1133">Transmembrane helix</keyword>
<name>A0A7I8VGV9_9ANNE</name>
<accession>A0A7I8VGV9</accession>
<dbReference type="Proteomes" id="UP000549394">
    <property type="component" value="Unassembled WGS sequence"/>
</dbReference>
<dbReference type="AlphaFoldDB" id="A0A7I8VGV9"/>
<keyword evidence="2 5" id="KW-0812">Transmembrane</keyword>
<gene>
    <name evidence="6" type="ORF">DGYR_LOCUS4313</name>
</gene>
<evidence type="ECO:0000256" key="3">
    <source>
        <dbReference type="ARBA" id="ARBA00022989"/>
    </source>
</evidence>
<evidence type="ECO:0000313" key="6">
    <source>
        <dbReference type="EMBL" id="CAD5115587.1"/>
    </source>
</evidence>
<dbReference type="InterPro" id="IPR018499">
    <property type="entry name" value="Tetraspanin/Peripherin"/>
</dbReference>
<comment type="caution">
    <text evidence="6">The sequence shown here is derived from an EMBL/GenBank/DDBJ whole genome shotgun (WGS) entry which is preliminary data.</text>
</comment>
<evidence type="ECO:0000256" key="5">
    <source>
        <dbReference type="SAM" id="Phobius"/>
    </source>
</evidence>